<sequence length="244" mass="26673">MSSFGTHKEVGNPEKRQAQYNAALKAGMKGAGGGIAVAGPAAYFLHRTWQPFQRLTLPLKAMFVTFATVSAGVIAADKAGIAFDQEHFTDEGAQKIRQFRTEEEKEWAELSTRDKALTWTKDNKFGVVAGSWIASMAGIFAYIHNQPMPFSQKLVQTRVWAQGITLASLVAMAGITQIPSAGDKLLYKRDHAADHSWRDFVKDSPSSQEAAANRALSRPSSSKKPKAEQKPDSSKEQAEGSMQK</sequence>
<evidence type="ECO:0000256" key="3">
    <source>
        <dbReference type="ARBA" id="ARBA00022989"/>
    </source>
</evidence>
<dbReference type="Pfam" id="PF04588">
    <property type="entry name" value="HIG_1_N"/>
    <property type="match status" value="1"/>
</dbReference>
<evidence type="ECO:0000256" key="6">
    <source>
        <dbReference type="SAM" id="Phobius"/>
    </source>
</evidence>
<protein>
    <recommendedName>
        <fullName evidence="7">HIG1 domain-containing protein</fullName>
    </recommendedName>
</protein>
<dbReference type="Proteomes" id="UP000245771">
    <property type="component" value="Unassembled WGS sequence"/>
</dbReference>
<comment type="subcellular location">
    <subcellularLocation>
        <location evidence="1">Mitochondrion</location>
    </subcellularLocation>
</comment>
<keyword evidence="4 6" id="KW-0472">Membrane</keyword>
<dbReference type="GeneID" id="37022882"/>
<keyword evidence="9" id="KW-1185">Reference proteome</keyword>
<dbReference type="PANTHER" id="PTHR28018">
    <property type="entry name" value="RESPIRATORY SUPERCOMPLEX FACTOR 2, MITOCHONDRIAL"/>
    <property type="match status" value="1"/>
</dbReference>
<evidence type="ECO:0000256" key="4">
    <source>
        <dbReference type="ARBA" id="ARBA00023136"/>
    </source>
</evidence>
<keyword evidence="3 6" id="KW-1133">Transmembrane helix</keyword>
<feature type="compositionally biased region" description="Basic and acidic residues" evidence="5">
    <location>
        <begin position="225"/>
        <end position="238"/>
    </location>
</feature>
<feature type="domain" description="HIG1" evidence="7">
    <location>
        <begin position="97"/>
        <end position="187"/>
    </location>
</feature>
<evidence type="ECO:0000256" key="2">
    <source>
        <dbReference type="ARBA" id="ARBA00022692"/>
    </source>
</evidence>
<reference evidence="8 9" key="1">
    <citation type="journal article" date="2018" name="Mol. Biol. Evol.">
        <title>Broad Genomic Sampling Reveals a Smut Pathogenic Ancestry of the Fungal Clade Ustilaginomycotina.</title>
        <authorList>
            <person name="Kijpornyongpan T."/>
            <person name="Mondo S.J."/>
            <person name="Barry K."/>
            <person name="Sandor L."/>
            <person name="Lee J."/>
            <person name="Lipzen A."/>
            <person name="Pangilinan J."/>
            <person name="LaButti K."/>
            <person name="Hainaut M."/>
            <person name="Henrissat B."/>
            <person name="Grigoriev I.V."/>
            <person name="Spatafora J.W."/>
            <person name="Aime M.C."/>
        </authorList>
    </citation>
    <scope>NUCLEOTIDE SEQUENCE [LARGE SCALE GENOMIC DNA]</scope>
    <source>
        <strain evidence="8 9">MCA 3882</strain>
    </source>
</reference>
<dbReference type="InterPro" id="IPR040153">
    <property type="entry name" value="Rcf2"/>
</dbReference>
<feature type="region of interest" description="Disordered" evidence="5">
    <location>
        <begin position="199"/>
        <end position="244"/>
    </location>
</feature>
<dbReference type="PROSITE" id="PS51503">
    <property type="entry name" value="HIG1"/>
    <property type="match status" value="1"/>
</dbReference>
<dbReference type="AlphaFoldDB" id="A0A316V6B6"/>
<evidence type="ECO:0000256" key="1">
    <source>
        <dbReference type="ARBA" id="ARBA00004173"/>
    </source>
</evidence>
<evidence type="ECO:0000313" key="8">
    <source>
        <dbReference type="EMBL" id="PWN32794.1"/>
    </source>
</evidence>
<evidence type="ECO:0000256" key="5">
    <source>
        <dbReference type="SAM" id="MobiDB-lite"/>
    </source>
</evidence>
<dbReference type="FunCoup" id="A0A316V6B6">
    <property type="interactions" value="53"/>
</dbReference>
<dbReference type="OrthoDB" id="1915122at2759"/>
<evidence type="ECO:0000313" key="9">
    <source>
        <dbReference type="Proteomes" id="UP000245771"/>
    </source>
</evidence>
<dbReference type="InterPro" id="IPR007667">
    <property type="entry name" value="Hypoxia_induced_domain"/>
</dbReference>
<dbReference type="PANTHER" id="PTHR28018:SF3">
    <property type="entry name" value="RESPIRATORY SUPERCOMPLEX FACTOR 2, MITOCHONDRIAL"/>
    <property type="match status" value="1"/>
</dbReference>
<feature type="transmembrane region" description="Helical" evidence="6">
    <location>
        <begin position="159"/>
        <end position="179"/>
    </location>
</feature>
<dbReference type="GO" id="GO:0005739">
    <property type="term" value="C:mitochondrion"/>
    <property type="evidence" value="ECO:0007669"/>
    <property type="project" value="UniProtKB-SubCell"/>
</dbReference>
<evidence type="ECO:0000259" key="7">
    <source>
        <dbReference type="PROSITE" id="PS51503"/>
    </source>
</evidence>
<name>A0A316V6B6_9BASI</name>
<dbReference type="GO" id="GO:0033617">
    <property type="term" value="P:mitochondrial respiratory chain complex IV assembly"/>
    <property type="evidence" value="ECO:0007669"/>
    <property type="project" value="TreeGrafter"/>
</dbReference>
<dbReference type="RefSeq" id="XP_025353096.1">
    <property type="nucleotide sequence ID" value="XM_025501101.1"/>
</dbReference>
<organism evidence="8 9">
    <name type="scientific">Meira miltonrushii</name>
    <dbReference type="NCBI Taxonomy" id="1280837"/>
    <lineage>
        <taxon>Eukaryota</taxon>
        <taxon>Fungi</taxon>
        <taxon>Dikarya</taxon>
        <taxon>Basidiomycota</taxon>
        <taxon>Ustilaginomycotina</taxon>
        <taxon>Exobasidiomycetes</taxon>
        <taxon>Exobasidiales</taxon>
        <taxon>Brachybasidiaceae</taxon>
        <taxon>Meira</taxon>
    </lineage>
</organism>
<dbReference type="InParanoid" id="A0A316V6B6"/>
<gene>
    <name evidence="8" type="ORF">FA14DRAFT_181472</name>
</gene>
<keyword evidence="2 6" id="KW-0812">Transmembrane</keyword>
<accession>A0A316V6B6</accession>
<dbReference type="STRING" id="1280837.A0A316V6B6"/>
<dbReference type="EMBL" id="KZ819605">
    <property type="protein sequence ID" value="PWN32794.1"/>
    <property type="molecule type" value="Genomic_DNA"/>
</dbReference>
<feature type="transmembrane region" description="Helical" evidence="6">
    <location>
        <begin position="125"/>
        <end position="144"/>
    </location>
</feature>
<proteinExistence type="predicted"/>